<protein>
    <recommendedName>
        <fullName evidence="3">Anthocyanidin 3-O-glucosyltransferase</fullName>
    </recommendedName>
</protein>
<evidence type="ECO:0000256" key="1">
    <source>
        <dbReference type="ARBA" id="ARBA00009995"/>
    </source>
</evidence>
<dbReference type="PANTHER" id="PTHR11926:SF1516">
    <property type="entry name" value="GLYCOSYLTRANSFERASE"/>
    <property type="match status" value="1"/>
</dbReference>
<dbReference type="EMBL" id="CAADRP010001202">
    <property type="protein sequence ID" value="VFU36927.1"/>
    <property type="molecule type" value="Genomic_DNA"/>
</dbReference>
<dbReference type="AlphaFoldDB" id="A0A6N2LN58"/>
<name>A0A6N2LN58_SALVM</name>
<comment type="similarity">
    <text evidence="1">Belongs to the UDP-glycosyltransferase family.</text>
</comment>
<dbReference type="GO" id="GO:0080044">
    <property type="term" value="F:quercetin 7-O-glucosyltransferase activity"/>
    <property type="evidence" value="ECO:0007669"/>
    <property type="project" value="TreeGrafter"/>
</dbReference>
<proteinExistence type="inferred from homology"/>
<dbReference type="PANTHER" id="PTHR11926">
    <property type="entry name" value="GLUCOSYL/GLUCURONOSYL TRANSFERASES"/>
    <property type="match status" value="1"/>
</dbReference>
<sequence>MHRVGFLAIHSPSQLLKSEEYLFQTVSDCCFMCFKQLRPLKGKGLASNKDESFLTNDLLNRVIDWIPGMKGIRVRDLQRFYLFFTKFPVFHRNSTVMYKEQLIEYGTGLAESNHSFSAIFPAEFLEETKRGFSGNWCPQEEVLNTPPSIGGFITHCGRDSTIERVSSGQTNYRYTCNEWGIGMEIGNDIKREQVKELVRELMEAEKGKKIKKQAVEWKKLAEEATAPNGIPSMTFDKLVNEVLLVGNLEYVE</sequence>
<dbReference type="Gene3D" id="3.40.50.2000">
    <property type="entry name" value="Glycogen Phosphorylase B"/>
    <property type="match status" value="2"/>
</dbReference>
<dbReference type="GO" id="GO:0080043">
    <property type="term" value="F:quercetin 3-O-glucosyltransferase activity"/>
    <property type="evidence" value="ECO:0007669"/>
    <property type="project" value="TreeGrafter"/>
</dbReference>
<dbReference type="SUPFAM" id="SSF53756">
    <property type="entry name" value="UDP-Glycosyltransferase/glycogen phosphorylase"/>
    <property type="match status" value="1"/>
</dbReference>
<organism evidence="2">
    <name type="scientific">Salix viminalis</name>
    <name type="common">Common osier</name>
    <name type="synonym">Basket willow</name>
    <dbReference type="NCBI Taxonomy" id="40686"/>
    <lineage>
        <taxon>Eukaryota</taxon>
        <taxon>Viridiplantae</taxon>
        <taxon>Streptophyta</taxon>
        <taxon>Embryophyta</taxon>
        <taxon>Tracheophyta</taxon>
        <taxon>Spermatophyta</taxon>
        <taxon>Magnoliopsida</taxon>
        <taxon>eudicotyledons</taxon>
        <taxon>Gunneridae</taxon>
        <taxon>Pentapetalae</taxon>
        <taxon>rosids</taxon>
        <taxon>fabids</taxon>
        <taxon>Malpighiales</taxon>
        <taxon>Salicaceae</taxon>
        <taxon>Saliceae</taxon>
        <taxon>Salix</taxon>
    </lineage>
</organism>
<accession>A0A6N2LN58</accession>
<gene>
    <name evidence="2" type="ORF">SVIM_LOCUS191083</name>
</gene>
<evidence type="ECO:0008006" key="3">
    <source>
        <dbReference type="Google" id="ProtNLM"/>
    </source>
</evidence>
<evidence type="ECO:0000313" key="2">
    <source>
        <dbReference type="EMBL" id="VFU36927.1"/>
    </source>
</evidence>
<reference evidence="2" key="1">
    <citation type="submission" date="2019-03" db="EMBL/GenBank/DDBJ databases">
        <authorList>
            <person name="Mank J."/>
            <person name="Almeida P."/>
        </authorList>
    </citation>
    <scope>NUCLEOTIDE SEQUENCE</scope>
    <source>
        <strain evidence="2">78183</strain>
    </source>
</reference>